<dbReference type="AlphaFoldDB" id="A0A840D0U1"/>
<evidence type="ECO:0000313" key="2">
    <source>
        <dbReference type="EMBL" id="MBB4043998.1"/>
    </source>
</evidence>
<dbReference type="Proteomes" id="UP000560658">
    <property type="component" value="Unassembled WGS sequence"/>
</dbReference>
<evidence type="ECO:0000313" key="3">
    <source>
        <dbReference type="Proteomes" id="UP000560658"/>
    </source>
</evidence>
<evidence type="ECO:0000256" key="1">
    <source>
        <dbReference type="SAM" id="Phobius"/>
    </source>
</evidence>
<keyword evidence="1" id="KW-1133">Transmembrane helix</keyword>
<protein>
    <submittedName>
        <fullName evidence="2">Cytochrome bd-type quinol oxidase subunit 2</fullName>
    </submittedName>
</protein>
<dbReference type="EMBL" id="JACIER010000006">
    <property type="protein sequence ID" value="MBB4043998.1"/>
    <property type="molecule type" value="Genomic_DNA"/>
</dbReference>
<comment type="caution">
    <text evidence="2">The sequence shown here is derived from an EMBL/GenBank/DDBJ whole genome shotgun (WGS) entry which is preliminary data.</text>
</comment>
<reference evidence="2" key="1">
    <citation type="submission" date="2020-08" db="EMBL/GenBank/DDBJ databases">
        <title>Genomic Encyclopedia of Type Strains, Phase IV (KMG-IV): sequencing the most valuable type-strain genomes for metagenomic binning, comparative biology and taxonomic classification.</title>
        <authorList>
            <person name="Goeker M."/>
        </authorList>
    </citation>
    <scope>NUCLEOTIDE SEQUENCE [LARGE SCALE GENOMIC DNA]</scope>
    <source>
        <strain evidence="2">DSM 105720</strain>
    </source>
</reference>
<feature type="transmembrane region" description="Helical" evidence="1">
    <location>
        <begin position="147"/>
        <end position="168"/>
    </location>
</feature>
<accession>A0A840D0U1</accession>
<name>A0A840D0U1_9BACE</name>
<keyword evidence="3" id="KW-1185">Reference proteome</keyword>
<sequence>MSGELIFIVYLFNIFVSLFVGVLLLAVKTAPQLKKQIYHRAKIFLAVATLLSGVGNSLVLLFGMENETVDFFSLVSMVVAAFQACLFTFLVLILFHSPYVSLRHMLKHLTPTLVFILVYLVVVFFRADVQVYSIPDFLNHIGNPALALRAGFALVYVGQLVVYTRLFLRERRIYMAKINDYFLYCGRSNILGRL</sequence>
<dbReference type="RefSeq" id="WP_052517083.1">
    <property type="nucleotide sequence ID" value="NZ_JACIER010000006.1"/>
</dbReference>
<feature type="transmembrane region" description="Helical" evidence="1">
    <location>
        <begin position="43"/>
        <end position="62"/>
    </location>
</feature>
<keyword evidence="1" id="KW-0812">Transmembrane</keyword>
<feature type="transmembrane region" description="Helical" evidence="1">
    <location>
        <begin position="74"/>
        <end position="96"/>
    </location>
</feature>
<proteinExistence type="predicted"/>
<feature type="transmembrane region" description="Helical" evidence="1">
    <location>
        <begin position="108"/>
        <end position="127"/>
    </location>
</feature>
<organism evidence="2 3">
    <name type="scientific">Bacteroides reticulotermitis</name>
    <dbReference type="NCBI Taxonomy" id="1133319"/>
    <lineage>
        <taxon>Bacteria</taxon>
        <taxon>Pseudomonadati</taxon>
        <taxon>Bacteroidota</taxon>
        <taxon>Bacteroidia</taxon>
        <taxon>Bacteroidales</taxon>
        <taxon>Bacteroidaceae</taxon>
        <taxon>Bacteroides</taxon>
    </lineage>
</organism>
<gene>
    <name evidence="2" type="ORF">GGR06_001787</name>
</gene>
<keyword evidence="1" id="KW-0472">Membrane</keyword>
<feature type="transmembrane region" description="Helical" evidence="1">
    <location>
        <begin position="6"/>
        <end position="27"/>
    </location>
</feature>